<name>A0A5D4TCR7_9BACI</name>
<dbReference type="EMBL" id="VTET01000002">
    <property type="protein sequence ID" value="TYS73503.1"/>
    <property type="molecule type" value="Genomic_DNA"/>
</dbReference>
<proteinExistence type="predicted"/>
<evidence type="ECO:0000256" key="1">
    <source>
        <dbReference type="SAM" id="Phobius"/>
    </source>
</evidence>
<feature type="transmembrane region" description="Helical" evidence="1">
    <location>
        <begin position="251"/>
        <end position="271"/>
    </location>
</feature>
<dbReference type="Proteomes" id="UP000324517">
    <property type="component" value="Unassembled WGS sequence"/>
</dbReference>
<dbReference type="RefSeq" id="WP_010192377.1">
    <property type="nucleotide sequence ID" value="NZ_JBNILM010000003.1"/>
</dbReference>
<dbReference type="GO" id="GO:0006352">
    <property type="term" value="P:DNA-templated transcription initiation"/>
    <property type="evidence" value="ECO:0007669"/>
    <property type="project" value="InterPro"/>
</dbReference>
<dbReference type="AlphaFoldDB" id="A0A5D4TCR7"/>
<evidence type="ECO:0008006" key="4">
    <source>
        <dbReference type="Google" id="ProtNLM"/>
    </source>
</evidence>
<sequence length="684" mass="79167">MEERIYVGKVLAGDLAAFEPIIEKYKDSVYRMGYWLSGSQKVAERVTNECFIKAFKNLSTYQEKELFSFWLYQEVLPLLKELPILENGKGFGNWLSDNPHYMQLQEEILSLRKETRVPLLFSYLLIELTDERKAALSENSLREFTGYLLEAKKIIRQNFVSQSEKPTDSCLRVEELIAYQDELLGSPEEIRMDDHLEFCPGCRELLQLIEREESMLQQVLQSPSLEVDFNEKVLQQLTPYSVIKPKQRTMVYQLGVIGVMIALIVGGFVVLPTVTPWTKMASNYLMYGSFYNVWAKGTYTAEDNDITVEITNVHVDPLHMVVHYEVSSEEKGAGGGGVDRFTVYAKDEDGKTYAMEAASAKDSLMVENGASQESLVDANFYVRALNEAALPENFTLIIEYHMLNSRGGDWKIELPIEYDKAMEDIELLELNEILVVDEKIEVEILTLEKGKYGTRLKYDVRLKEEEIERIETNLKLTNQKYDEHFLMSYHDVFASVVLVNNTNEYLVPIGYPSLNNVSSINQIDFSNIYTDQDLMEIKRVAKADEKLFAEIKTIFYFEPGVYSLTVPLEETTKQPLNIDLDGYTMDELSVNRQEGELTNVLITGKRTQNYKKRNFQWEFFDDNGQRMNVYNIPDYDWYDRQSVNEKVELINVEVDPEESQLMIQASQISNDYFFGKKEYRIPLN</sequence>
<dbReference type="OrthoDB" id="2473268at2"/>
<dbReference type="SUPFAM" id="SSF88946">
    <property type="entry name" value="Sigma2 domain of RNA polymerase sigma factors"/>
    <property type="match status" value="1"/>
</dbReference>
<comment type="caution">
    <text evidence="2">The sequence shown here is derived from an EMBL/GenBank/DDBJ whole genome shotgun (WGS) entry which is preliminary data.</text>
</comment>
<accession>A0A5D4TCR7</accession>
<organism evidence="2 3">
    <name type="scientific">Sutcliffiella horikoshii</name>
    <dbReference type="NCBI Taxonomy" id="79883"/>
    <lineage>
        <taxon>Bacteria</taxon>
        <taxon>Bacillati</taxon>
        <taxon>Bacillota</taxon>
        <taxon>Bacilli</taxon>
        <taxon>Bacillales</taxon>
        <taxon>Bacillaceae</taxon>
        <taxon>Sutcliffiella</taxon>
    </lineage>
</organism>
<reference evidence="2 3" key="1">
    <citation type="submission" date="2019-08" db="EMBL/GenBank/DDBJ databases">
        <title>Bacillus genomes from the desert of Cuatro Cienegas, Coahuila.</title>
        <authorList>
            <person name="Olmedo-Alvarez G."/>
        </authorList>
    </citation>
    <scope>NUCLEOTIDE SEQUENCE [LARGE SCALE GENOMIC DNA]</scope>
    <source>
        <strain evidence="2 3">CH98b_3T</strain>
    </source>
</reference>
<keyword evidence="1" id="KW-1133">Transmembrane helix</keyword>
<evidence type="ECO:0000313" key="3">
    <source>
        <dbReference type="Proteomes" id="UP000324517"/>
    </source>
</evidence>
<dbReference type="InterPro" id="IPR013325">
    <property type="entry name" value="RNA_pol_sigma_r2"/>
</dbReference>
<gene>
    <name evidence="2" type="ORF">FZC75_04005</name>
</gene>
<dbReference type="Gene3D" id="2.60.40.1630">
    <property type="entry name" value="bacillus anthracis domain"/>
    <property type="match status" value="1"/>
</dbReference>
<dbReference type="GO" id="GO:0003700">
    <property type="term" value="F:DNA-binding transcription factor activity"/>
    <property type="evidence" value="ECO:0007669"/>
    <property type="project" value="InterPro"/>
</dbReference>
<keyword evidence="1" id="KW-0472">Membrane</keyword>
<protein>
    <recommendedName>
        <fullName evidence="4">DUF4179 domain-containing protein</fullName>
    </recommendedName>
</protein>
<keyword evidence="1" id="KW-0812">Transmembrane</keyword>
<evidence type="ECO:0000313" key="2">
    <source>
        <dbReference type="EMBL" id="TYS73503.1"/>
    </source>
</evidence>
<dbReference type="Gene3D" id="1.10.1740.10">
    <property type="match status" value="1"/>
</dbReference>